<dbReference type="SUPFAM" id="SSF55874">
    <property type="entry name" value="ATPase domain of HSP90 chaperone/DNA topoisomerase II/histidine kinase"/>
    <property type="match status" value="1"/>
</dbReference>
<dbReference type="InterPro" id="IPR036097">
    <property type="entry name" value="HisK_dim/P_sf"/>
</dbReference>
<keyword evidence="9 16" id="KW-0418">Kinase</keyword>
<evidence type="ECO:0000256" key="7">
    <source>
        <dbReference type="ARBA" id="ARBA00022692"/>
    </source>
</evidence>
<dbReference type="SMART" id="SM00388">
    <property type="entry name" value="HisKA"/>
    <property type="match status" value="1"/>
</dbReference>
<organism evidence="16 17">
    <name type="scientific">Microbulbifer spongiae</name>
    <dbReference type="NCBI Taxonomy" id="2944933"/>
    <lineage>
        <taxon>Bacteria</taxon>
        <taxon>Pseudomonadati</taxon>
        <taxon>Pseudomonadota</taxon>
        <taxon>Gammaproteobacteria</taxon>
        <taxon>Cellvibrionales</taxon>
        <taxon>Microbulbiferaceae</taxon>
        <taxon>Microbulbifer</taxon>
    </lineage>
</organism>
<dbReference type="PANTHER" id="PTHR45528:SF1">
    <property type="entry name" value="SENSOR HISTIDINE KINASE CPXA"/>
    <property type="match status" value="1"/>
</dbReference>
<dbReference type="Proteomes" id="UP001321520">
    <property type="component" value="Chromosome"/>
</dbReference>
<dbReference type="GO" id="GO:0016301">
    <property type="term" value="F:kinase activity"/>
    <property type="evidence" value="ECO:0007669"/>
    <property type="project" value="UniProtKB-KW"/>
</dbReference>
<evidence type="ECO:0000256" key="6">
    <source>
        <dbReference type="ARBA" id="ARBA00022679"/>
    </source>
</evidence>
<evidence type="ECO:0000259" key="15">
    <source>
        <dbReference type="PROSITE" id="PS50109"/>
    </source>
</evidence>
<dbReference type="PANTHER" id="PTHR45528">
    <property type="entry name" value="SENSOR HISTIDINE KINASE CPXA"/>
    <property type="match status" value="1"/>
</dbReference>
<gene>
    <name evidence="16" type="ORF">M8T91_01740</name>
</gene>
<keyword evidence="7 14" id="KW-0812">Transmembrane</keyword>
<evidence type="ECO:0000256" key="13">
    <source>
        <dbReference type="ARBA" id="ARBA00023136"/>
    </source>
</evidence>
<evidence type="ECO:0000313" key="17">
    <source>
        <dbReference type="Proteomes" id="UP001321520"/>
    </source>
</evidence>
<feature type="domain" description="Histidine kinase" evidence="15">
    <location>
        <begin position="229"/>
        <end position="402"/>
    </location>
</feature>
<evidence type="ECO:0000256" key="3">
    <source>
        <dbReference type="ARBA" id="ARBA00012438"/>
    </source>
</evidence>
<dbReference type="RefSeq" id="WP_301416233.1">
    <property type="nucleotide sequence ID" value="NZ_CP098023.1"/>
</dbReference>
<dbReference type="Pfam" id="PF00512">
    <property type="entry name" value="HisKA"/>
    <property type="match status" value="1"/>
</dbReference>
<keyword evidence="8" id="KW-0547">Nucleotide-binding</keyword>
<evidence type="ECO:0000256" key="1">
    <source>
        <dbReference type="ARBA" id="ARBA00000085"/>
    </source>
</evidence>
<evidence type="ECO:0000256" key="14">
    <source>
        <dbReference type="SAM" id="Phobius"/>
    </source>
</evidence>
<keyword evidence="11 14" id="KW-1133">Transmembrane helix</keyword>
<dbReference type="InterPro" id="IPR005467">
    <property type="entry name" value="His_kinase_dom"/>
</dbReference>
<dbReference type="InterPro" id="IPR036890">
    <property type="entry name" value="HATPase_C_sf"/>
</dbReference>
<dbReference type="Gene3D" id="1.10.287.130">
    <property type="match status" value="1"/>
</dbReference>
<comment type="subcellular location">
    <subcellularLocation>
        <location evidence="2">Cell membrane</location>
        <topology evidence="2">Multi-pass membrane protein</topology>
    </subcellularLocation>
</comment>
<dbReference type="PROSITE" id="PS50109">
    <property type="entry name" value="HIS_KIN"/>
    <property type="match status" value="1"/>
</dbReference>
<dbReference type="EC" id="2.7.13.3" evidence="3"/>
<reference evidence="16 17" key="1">
    <citation type="submission" date="2022-05" db="EMBL/GenBank/DDBJ databases">
        <title>Microbulbifer sp. nov., isolated from sponge.</title>
        <authorList>
            <person name="Gao L."/>
        </authorList>
    </citation>
    <scope>NUCLEOTIDE SEQUENCE [LARGE SCALE GENOMIC DNA]</scope>
    <source>
        <strain evidence="16 17">MI-G</strain>
    </source>
</reference>
<keyword evidence="12" id="KW-0902">Two-component regulatory system</keyword>
<evidence type="ECO:0000256" key="10">
    <source>
        <dbReference type="ARBA" id="ARBA00022840"/>
    </source>
</evidence>
<evidence type="ECO:0000256" key="12">
    <source>
        <dbReference type="ARBA" id="ARBA00023012"/>
    </source>
</evidence>
<proteinExistence type="predicted"/>
<keyword evidence="4" id="KW-1003">Cell membrane</keyword>
<name>A0ABY9EDS2_9GAMM</name>
<feature type="transmembrane region" description="Helical" evidence="14">
    <location>
        <begin position="142"/>
        <end position="165"/>
    </location>
</feature>
<keyword evidence="5" id="KW-0597">Phosphoprotein</keyword>
<keyword evidence="13 14" id="KW-0472">Membrane</keyword>
<dbReference type="InterPro" id="IPR003661">
    <property type="entry name" value="HisK_dim/P_dom"/>
</dbReference>
<keyword evidence="17" id="KW-1185">Reference proteome</keyword>
<evidence type="ECO:0000256" key="5">
    <source>
        <dbReference type="ARBA" id="ARBA00022553"/>
    </source>
</evidence>
<keyword evidence="6" id="KW-0808">Transferase</keyword>
<keyword evidence="10" id="KW-0067">ATP-binding</keyword>
<dbReference type="InterPro" id="IPR050398">
    <property type="entry name" value="HssS/ArlS-like"/>
</dbReference>
<evidence type="ECO:0000256" key="2">
    <source>
        <dbReference type="ARBA" id="ARBA00004651"/>
    </source>
</evidence>
<dbReference type="SUPFAM" id="SSF47384">
    <property type="entry name" value="Homodimeric domain of signal transducing histidine kinase"/>
    <property type="match status" value="1"/>
</dbReference>
<dbReference type="EMBL" id="CP098023">
    <property type="protein sequence ID" value="WKD50178.1"/>
    <property type="molecule type" value="Genomic_DNA"/>
</dbReference>
<accession>A0ABY9EDS2</accession>
<comment type="catalytic activity">
    <reaction evidence="1">
        <text>ATP + protein L-histidine = ADP + protein N-phospho-L-histidine.</text>
        <dbReference type="EC" id="2.7.13.3"/>
    </reaction>
</comment>
<dbReference type="Gene3D" id="3.30.565.10">
    <property type="entry name" value="Histidine kinase-like ATPase, C-terminal domain"/>
    <property type="match status" value="1"/>
</dbReference>
<dbReference type="CDD" id="cd00082">
    <property type="entry name" value="HisKA"/>
    <property type="match status" value="1"/>
</dbReference>
<evidence type="ECO:0000256" key="9">
    <source>
        <dbReference type="ARBA" id="ARBA00022777"/>
    </source>
</evidence>
<dbReference type="Gene3D" id="6.10.340.10">
    <property type="match status" value="1"/>
</dbReference>
<evidence type="ECO:0000256" key="4">
    <source>
        <dbReference type="ARBA" id="ARBA00022475"/>
    </source>
</evidence>
<evidence type="ECO:0000256" key="8">
    <source>
        <dbReference type="ARBA" id="ARBA00022741"/>
    </source>
</evidence>
<feature type="transmembrane region" description="Helical" evidence="14">
    <location>
        <begin position="7"/>
        <end position="31"/>
    </location>
</feature>
<protein>
    <recommendedName>
        <fullName evidence="3">histidine kinase</fullName>
        <ecNumber evidence="3">2.7.13.3</ecNumber>
    </recommendedName>
</protein>
<sequence>MKIRTRLNVVFTVTCILACLVMSRIFFVLMFDYFKEGTATATKTFLEDAASQDESGNTTQFEIYIRKDWNHFPEDFKQHAGKLPSAEGDMVKFKADTPLLHAPDKLYYVLLTRNKLGDKVYVGKRVDWHKTEIMIGNLSVSVYWRLLLLSIFFSAIFAVFLLFILRTIVSPLESLKAWAQEISAKNITDKKTSYPKFRYKEISDIAEIITDSLTRRQESIDREKEFLEFSSHELRSPLAVMKSNVDLLKKLDLHYPDKLDIALSRLDFATTTMSRLVDTFLWLSRGDNQPIAPEIIDLEALVTQVASEMQYLTRGKPVSIQINTSPYETSLPLMPCLILLRNLVGNAFQHVYEGTIVIHQEADSIRIVNRHHAVASGHNSGFGLGLRLVEKISAQYDWEVDIVKSDAYFQVSVRFCRLI</sequence>
<evidence type="ECO:0000256" key="11">
    <source>
        <dbReference type="ARBA" id="ARBA00022989"/>
    </source>
</evidence>
<evidence type="ECO:0000313" key="16">
    <source>
        <dbReference type="EMBL" id="WKD50178.1"/>
    </source>
</evidence>